<proteinExistence type="predicted"/>
<accession>A0A381FHT4</accession>
<sequence>MITIFSWIDYFQRLNKLIIEIPLIGAQIKNMKPNTGIITSKIVKSKDFYNKYLALVVSFENGFYLLMNAPDKKFEIIFLLPIHESHQPIFQQTYSGKGMYLTIEVDDADKIL</sequence>
<dbReference type="RefSeq" id="WP_228428725.1">
    <property type="nucleotide sequence ID" value="NZ_UFVR01000004.1"/>
</dbReference>
<dbReference type="Proteomes" id="UP000254282">
    <property type="component" value="Unassembled WGS sequence"/>
</dbReference>
<reference evidence="1 2" key="1">
    <citation type="submission" date="2018-06" db="EMBL/GenBank/DDBJ databases">
        <authorList>
            <consortium name="Pathogen Informatics"/>
            <person name="Doyle S."/>
        </authorList>
    </citation>
    <scope>NUCLEOTIDE SEQUENCE [LARGE SCALE GENOMIC DNA]</scope>
    <source>
        <strain evidence="1 2">NCTC13532</strain>
    </source>
</reference>
<evidence type="ECO:0000313" key="2">
    <source>
        <dbReference type="Proteomes" id="UP000254282"/>
    </source>
</evidence>
<dbReference type="SUPFAM" id="SSF54593">
    <property type="entry name" value="Glyoxalase/Bleomycin resistance protein/Dihydroxybiphenyl dioxygenase"/>
    <property type="match status" value="1"/>
</dbReference>
<evidence type="ECO:0000313" key="1">
    <source>
        <dbReference type="EMBL" id="SUX46028.1"/>
    </source>
</evidence>
<dbReference type="Gene3D" id="3.30.720.120">
    <property type="match status" value="1"/>
</dbReference>
<gene>
    <name evidence="1" type="ORF">NCTC13532_01556</name>
</gene>
<dbReference type="InterPro" id="IPR029068">
    <property type="entry name" value="Glyas_Bleomycin-R_OHBP_Dase"/>
</dbReference>
<name>A0A381FHT4_9FLAO</name>
<dbReference type="EMBL" id="UFVR01000004">
    <property type="protein sequence ID" value="SUX46028.1"/>
    <property type="molecule type" value="Genomic_DNA"/>
</dbReference>
<organism evidence="1 2">
    <name type="scientific">Chryseobacterium indoltheticum</name>
    <dbReference type="NCBI Taxonomy" id="254"/>
    <lineage>
        <taxon>Bacteria</taxon>
        <taxon>Pseudomonadati</taxon>
        <taxon>Bacteroidota</taxon>
        <taxon>Flavobacteriia</taxon>
        <taxon>Flavobacteriales</taxon>
        <taxon>Weeksellaceae</taxon>
        <taxon>Chryseobacterium group</taxon>
        <taxon>Chryseobacterium</taxon>
    </lineage>
</organism>
<protein>
    <submittedName>
        <fullName evidence="1">Uncharacterized protein</fullName>
    </submittedName>
</protein>
<dbReference type="AlphaFoldDB" id="A0A381FHT4"/>